<name>A0ABQ5PAM8_9ACTN</name>
<dbReference type="Gene3D" id="3.40.109.10">
    <property type="entry name" value="NADH Oxidase"/>
    <property type="match status" value="1"/>
</dbReference>
<sequence length="184" mass="20240">MTNALEVMRTRTVLRNYAPRPVEDALVEDILEAMVAAPTASNKQAWSFVVVREPRTVRLVRAFAPGVIGTPAFLVVACVDRSRTDRLPGQISQKIYQTSKLCVAMAVENLLLAAHTLGLGGCPVSSFRERQLRDLLALPDHIEPLLVVPVGYPAEPPTPSDRRDKNEVISRERWERDASAGTSA</sequence>
<dbReference type="InterPro" id="IPR000415">
    <property type="entry name" value="Nitroreductase-like"/>
</dbReference>
<evidence type="ECO:0000256" key="3">
    <source>
        <dbReference type="ARBA" id="ARBA00023002"/>
    </source>
</evidence>
<feature type="domain" description="Nitroreductase" evidence="5">
    <location>
        <begin position="10"/>
        <end position="58"/>
    </location>
</feature>
<dbReference type="SUPFAM" id="SSF55469">
    <property type="entry name" value="FMN-dependent nitroreductase-like"/>
    <property type="match status" value="1"/>
</dbReference>
<evidence type="ECO:0000256" key="1">
    <source>
        <dbReference type="ARBA" id="ARBA00022630"/>
    </source>
</evidence>
<dbReference type="EMBL" id="BSBI01000021">
    <property type="protein sequence ID" value="GLF99626.1"/>
    <property type="molecule type" value="Genomic_DNA"/>
</dbReference>
<protein>
    <submittedName>
        <fullName evidence="6">Nitroreductase family protein</fullName>
    </submittedName>
</protein>
<keyword evidence="3" id="KW-0560">Oxidoreductase</keyword>
<evidence type="ECO:0000256" key="4">
    <source>
        <dbReference type="SAM" id="MobiDB-lite"/>
    </source>
</evidence>
<evidence type="ECO:0000259" key="5">
    <source>
        <dbReference type="Pfam" id="PF00881"/>
    </source>
</evidence>
<keyword evidence="7" id="KW-1185">Reference proteome</keyword>
<dbReference type="PANTHER" id="PTHR23026:SF90">
    <property type="entry name" value="IODOTYROSINE DEIODINASE 1"/>
    <property type="match status" value="1"/>
</dbReference>
<keyword evidence="1" id="KW-0285">Flavoprotein</keyword>
<dbReference type="RefSeq" id="WP_323451561.1">
    <property type="nucleotide sequence ID" value="NZ_BSBI01000021.1"/>
</dbReference>
<keyword evidence="2" id="KW-0288">FMN</keyword>
<gene>
    <name evidence="6" type="ORF">SYYSPA8_35035</name>
</gene>
<dbReference type="Pfam" id="PF00881">
    <property type="entry name" value="Nitroreductase"/>
    <property type="match status" value="2"/>
</dbReference>
<proteinExistence type="predicted"/>
<evidence type="ECO:0000313" key="7">
    <source>
        <dbReference type="Proteomes" id="UP001291653"/>
    </source>
</evidence>
<reference evidence="6 7" key="1">
    <citation type="submission" date="2022-10" db="EMBL/GenBank/DDBJ databases">
        <title>Draft genome sequence of Streptomyces sp. YSPA8.</title>
        <authorList>
            <person name="Moriuchi R."/>
            <person name="Dohra H."/>
            <person name="Yamamura H."/>
            <person name="Kodani S."/>
        </authorList>
    </citation>
    <scope>NUCLEOTIDE SEQUENCE [LARGE SCALE GENOMIC DNA]</scope>
    <source>
        <strain evidence="6 7">YSPA8</strain>
    </source>
</reference>
<feature type="domain" description="Nitroreductase" evidence="5">
    <location>
        <begin position="75"/>
        <end position="152"/>
    </location>
</feature>
<dbReference type="InterPro" id="IPR050627">
    <property type="entry name" value="Nitroreductase/BluB"/>
</dbReference>
<comment type="caution">
    <text evidence="6">The sequence shown here is derived from an EMBL/GenBank/DDBJ whole genome shotgun (WGS) entry which is preliminary data.</text>
</comment>
<dbReference type="Proteomes" id="UP001291653">
    <property type="component" value="Unassembled WGS sequence"/>
</dbReference>
<feature type="region of interest" description="Disordered" evidence="4">
    <location>
        <begin position="153"/>
        <end position="184"/>
    </location>
</feature>
<accession>A0ABQ5PAM8</accession>
<evidence type="ECO:0000256" key="2">
    <source>
        <dbReference type="ARBA" id="ARBA00022643"/>
    </source>
</evidence>
<evidence type="ECO:0000313" key="6">
    <source>
        <dbReference type="EMBL" id="GLF99626.1"/>
    </source>
</evidence>
<organism evidence="6 7">
    <name type="scientific">Streptomyces yaizuensis</name>
    <dbReference type="NCBI Taxonomy" id="2989713"/>
    <lineage>
        <taxon>Bacteria</taxon>
        <taxon>Bacillati</taxon>
        <taxon>Actinomycetota</taxon>
        <taxon>Actinomycetes</taxon>
        <taxon>Kitasatosporales</taxon>
        <taxon>Streptomycetaceae</taxon>
        <taxon>Streptomyces</taxon>
    </lineage>
</organism>
<dbReference type="PANTHER" id="PTHR23026">
    <property type="entry name" value="NADPH NITROREDUCTASE"/>
    <property type="match status" value="1"/>
</dbReference>
<dbReference type="InterPro" id="IPR029479">
    <property type="entry name" value="Nitroreductase"/>
</dbReference>
<feature type="compositionally biased region" description="Basic and acidic residues" evidence="4">
    <location>
        <begin position="160"/>
        <end position="178"/>
    </location>
</feature>